<dbReference type="Pfam" id="PF24558">
    <property type="entry name" value="DUF7604"/>
    <property type="match status" value="1"/>
</dbReference>
<reference evidence="4 5" key="1">
    <citation type="submission" date="2015-08" db="EMBL/GenBank/DDBJ databases">
        <title>Genome sequence of Streptococcus phocae subsp. phocae ATCC 51973T isolated from liver specimen obtained from seal.</title>
        <authorList>
            <person name="Avendano-Herrera R."/>
        </authorList>
    </citation>
    <scope>NUCLEOTIDE SEQUENCE [LARGE SCALE GENOMIC DNA]</scope>
    <source>
        <strain evidence="4 5">ATCC 51973</strain>
    </source>
</reference>
<dbReference type="STRING" id="119224.AKK44_04810"/>
<comment type="caution">
    <text evidence="4">The sequence shown here is derived from an EMBL/GenBank/DDBJ whole genome shotgun (WGS) entry which is preliminary data.</text>
</comment>
<gene>
    <name evidence="4" type="ORF">AKK44_04810</name>
</gene>
<feature type="region of interest" description="Disordered" evidence="1">
    <location>
        <begin position="838"/>
        <end position="867"/>
    </location>
</feature>
<keyword evidence="2" id="KW-0812">Transmembrane</keyword>
<organism evidence="4 5">
    <name type="scientific">Streptococcus phocae</name>
    <dbReference type="NCBI Taxonomy" id="119224"/>
    <lineage>
        <taxon>Bacteria</taxon>
        <taxon>Bacillati</taxon>
        <taxon>Bacillota</taxon>
        <taxon>Bacilli</taxon>
        <taxon>Lactobacillales</taxon>
        <taxon>Streptococcaceae</taxon>
        <taxon>Streptococcus</taxon>
    </lineage>
</organism>
<dbReference type="Gene3D" id="3.40.50.410">
    <property type="entry name" value="von Willebrand factor, type A domain"/>
    <property type="match status" value="1"/>
</dbReference>
<feature type="compositionally biased region" description="Polar residues" evidence="1">
    <location>
        <begin position="408"/>
        <end position="417"/>
    </location>
</feature>
<dbReference type="SMART" id="SM00327">
    <property type="entry name" value="VWA"/>
    <property type="match status" value="1"/>
</dbReference>
<evidence type="ECO:0000313" key="4">
    <source>
        <dbReference type="EMBL" id="KPJ22410.1"/>
    </source>
</evidence>
<keyword evidence="2" id="KW-0472">Membrane</keyword>
<dbReference type="InterPro" id="IPR013783">
    <property type="entry name" value="Ig-like_fold"/>
</dbReference>
<dbReference type="RefSeq" id="WP_054278746.1">
    <property type="nucleotide sequence ID" value="NZ_LHQM01000015.1"/>
</dbReference>
<dbReference type="InterPro" id="IPR055384">
    <property type="entry name" value="DUF7604"/>
</dbReference>
<feature type="region of interest" description="Disordered" evidence="1">
    <location>
        <begin position="404"/>
        <end position="425"/>
    </location>
</feature>
<dbReference type="Pfam" id="PF17802">
    <property type="entry name" value="SpaA"/>
    <property type="match status" value="1"/>
</dbReference>
<sequence>MPKKNTHKFISLVVTAGLILSQFVLPLGQLSLLTGYSDTSETNLVTKKTVPKTETLDSDRNDVTITASSGQTVLATESVIARLNQRKTPTDLDQYYRAFAEMSQALAGENLRLVDIQAIETAYPGDSDQLETQLAFEQGLALNGLSDKTLRLGILTSDGQPITLIDTDKTNQTLVTADKKQLLSGLTYTAPKAHQLIIATTEPLEIATTLELSDYGSLTLDSTVAIKNVNHQPNPQHRDITVKVFLPKLGSIESTSDSADFTEVTSLSSLFTWQTKFGVIDYQSDDYDVVKVAYQRAHTSRILENQMLFGDYKVAPQTDDKGLSAQNVINIYLSSKQPLSFLPMLTQQAGILEPRGFRAALSRGNSAPPSFRRSLLPGPRALKPVLKAETSDTEVIEHHKRIDYLGDNGQQADNPDTSVDDAGQTGETSDLYRLYLDMTGRKEALDVLVVVDKSGSMQDPIGTDYRYQYQHYSLNRYNRWVNNGLVRFDSYQGRQYQPTNGDVYYYRGRVNVDTSGTRDAAVKTALLGGEGLLQKFLNINPKNKVAVVGFQGSVDYQQGNWQPTLNGGFNQPSVADSRDAQVLKPWGSTAELDSGKLTALNNNGTNYHAALLKASTMLTELKDDGRRKIMIFISDGVPTFYFGADQYRAGNGSSRDKNNIATVQEGTKTAIDVFKAQHPDVTTYALGVSKDINSNTASSSPVVLRYLSGEANYSGITNVDTLATTLNDIVESSKVSNITISDDLSQYVDYYAKQPDLLVTKISKTNPSDKEILYQDKEITDKGKAIIKSVGFETASSNASSGRVSLVFNPTYRVDDNYTYTVSFNVKASDKAYEAYRDGKGTYPDTGDKDTDYDGKTASSGKKGLPTNTNAGIHYTADGRPYDLTYGHPVLQITPISLPLLKVDAKNKEQTLDGVAFELRTDDKKTIWASGTTAMDGKLTFDYLQRGKTYYLYEKKAKEGYALPSAPWTIRLADDGKVTVLDQAGASLTLTGDRYVLNNQKINLPTTGGPGIFLYLLIGLMAASLSALAYYGTKRYGQI</sequence>
<dbReference type="PROSITE" id="PS50234">
    <property type="entry name" value="VWFA"/>
    <property type="match status" value="1"/>
</dbReference>
<dbReference type="InterPro" id="IPR036465">
    <property type="entry name" value="vWFA_dom_sf"/>
</dbReference>
<feature type="transmembrane region" description="Helical" evidence="2">
    <location>
        <begin position="1012"/>
        <end position="1031"/>
    </location>
</feature>
<dbReference type="PATRIC" id="fig|119224.3.peg.497"/>
<proteinExistence type="predicted"/>
<dbReference type="InterPro" id="IPR041033">
    <property type="entry name" value="SpaA_PFL_dom_1"/>
</dbReference>
<evidence type="ECO:0000256" key="2">
    <source>
        <dbReference type="SAM" id="Phobius"/>
    </source>
</evidence>
<keyword evidence="2" id="KW-1133">Transmembrane helix</keyword>
<evidence type="ECO:0000259" key="3">
    <source>
        <dbReference type="PROSITE" id="PS50234"/>
    </source>
</evidence>
<dbReference type="CDD" id="cd00198">
    <property type="entry name" value="vWFA"/>
    <property type="match status" value="1"/>
</dbReference>
<dbReference type="AlphaFoldDB" id="A0A0P6SJG3"/>
<name>A0A0P6SJG3_9STRE</name>
<keyword evidence="5" id="KW-1185">Reference proteome</keyword>
<evidence type="ECO:0000313" key="5">
    <source>
        <dbReference type="Proteomes" id="UP000049578"/>
    </source>
</evidence>
<dbReference type="SUPFAM" id="SSF53300">
    <property type="entry name" value="vWA-like"/>
    <property type="match status" value="1"/>
</dbReference>
<dbReference type="Proteomes" id="UP000049578">
    <property type="component" value="Unassembled WGS sequence"/>
</dbReference>
<dbReference type="EMBL" id="LHQM01000015">
    <property type="protein sequence ID" value="KPJ22410.1"/>
    <property type="molecule type" value="Genomic_DNA"/>
</dbReference>
<dbReference type="Gene3D" id="2.60.40.10">
    <property type="entry name" value="Immunoglobulins"/>
    <property type="match status" value="1"/>
</dbReference>
<dbReference type="InterPro" id="IPR002035">
    <property type="entry name" value="VWF_A"/>
</dbReference>
<feature type="compositionally biased region" description="Basic and acidic residues" evidence="1">
    <location>
        <begin position="838"/>
        <end position="855"/>
    </location>
</feature>
<feature type="domain" description="VWFA" evidence="3">
    <location>
        <begin position="446"/>
        <end position="733"/>
    </location>
</feature>
<evidence type="ECO:0000256" key="1">
    <source>
        <dbReference type="SAM" id="MobiDB-lite"/>
    </source>
</evidence>
<protein>
    <recommendedName>
        <fullName evidence="3">VWFA domain-containing protein</fullName>
    </recommendedName>
</protein>
<accession>A0A0P6SJG3</accession>